<dbReference type="Proteomes" id="UP001201985">
    <property type="component" value="Unassembled WGS sequence"/>
</dbReference>
<dbReference type="PANTHER" id="PTHR43221:SF1">
    <property type="entry name" value="PROTEASE HTPX"/>
    <property type="match status" value="1"/>
</dbReference>
<comment type="subcellular location">
    <subcellularLocation>
        <location evidence="1">Cell membrane</location>
        <topology evidence="1">Multi-pass membrane protein</topology>
    </subcellularLocation>
</comment>
<feature type="transmembrane region" description="Helical" evidence="12">
    <location>
        <begin position="52"/>
        <end position="69"/>
    </location>
</feature>
<evidence type="ECO:0000256" key="3">
    <source>
        <dbReference type="ARBA" id="ARBA00022670"/>
    </source>
</evidence>
<evidence type="ECO:0000256" key="5">
    <source>
        <dbReference type="ARBA" id="ARBA00022723"/>
    </source>
</evidence>
<evidence type="ECO:0000256" key="10">
    <source>
        <dbReference type="ARBA" id="ARBA00023136"/>
    </source>
</evidence>
<dbReference type="EMBL" id="JALBUU010000004">
    <property type="protein sequence ID" value="MCI0752837.1"/>
    <property type="molecule type" value="Genomic_DNA"/>
</dbReference>
<keyword evidence="10 12" id="KW-0472">Membrane</keyword>
<dbReference type="CDD" id="cd07339">
    <property type="entry name" value="M48B_HtpX_like"/>
    <property type="match status" value="1"/>
</dbReference>
<keyword evidence="6 11" id="KW-0378">Hydrolase</keyword>
<gene>
    <name evidence="14" type="ORF">MON41_03555</name>
</gene>
<feature type="transmembrane region" description="Helical" evidence="12">
    <location>
        <begin position="162"/>
        <end position="187"/>
    </location>
</feature>
<sequence>MSRIVTMDPAALRRQLRLNVWQSRLLLLGLSGLAALCGLVLAGVPGLVMAGAAALAVMLLDPAPGGAMFRHVFGGVPLLPQAAPGLHALSGLLAGRAGLGRPPELYLLPGRMLQAMASGSGERSSVALTAGLLRSLPPREIAAVLAHEIAHIRHGDTGVMRVAAAAAALTRAMSLTGLLLLAFWYPILLGTEVSVSPGAILLLMAAPTLGDLLALSLSRRREFLADAGAVELTGDPAALAAALDRLGRLQGDDWEGLARRGGPGWLRWFRTHPTLRERMRRLAEMATIRDPLPAAVLALPTGWAVPERGSLGQRLARHWWF</sequence>
<comment type="cofactor">
    <cofactor evidence="11">
        <name>Zn(2+)</name>
        <dbReference type="ChEBI" id="CHEBI:29105"/>
    </cofactor>
    <text evidence="11">Binds 1 zinc ion per subunit.</text>
</comment>
<evidence type="ECO:0000256" key="11">
    <source>
        <dbReference type="RuleBase" id="RU003983"/>
    </source>
</evidence>
<dbReference type="PANTHER" id="PTHR43221">
    <property type="entry name" value="PROTEASE HTPX"/>
    <property type="match status" value="1"/>
</dbReference>
<evidence type="ECO:0000256" key="12">
    <source>
        <dbReference type="SAM" id="Phobius"/>
    </source>
</evidence>
<dbReference type="InterPro" id="IPR001915">
    <property type="entry name" value="Peptidase_M48"/>
</dbReference>
<keyword evidence="4 12" id="KW-0812">Transmembrane</keyword>
<keyword evidence="5" id="KW-0479">Metal-binding</keyword>
<organism evidence="14 15">
    <name type="scientific">Teichococcus vastitatis</name>
    <dbReference type="NCBI Taxonomy" id="2307076"/>
    <lineage>
        <taxon>Bacteria</taxon>
        <taxon>Pseudomonadati</taxon>
        <taxon>Pseudomonadota</taxon>
        <taxon>Alphaproteobacteria</taxon>
        <taxon>Acetobacterales</taxon>
        <taxon>Roseomonadaceae</taxon>
        <taxon>Roseomonas</taxon>
    </lineage>
</organism>
<protein>
    <submittedName>
        <fullName evidence="14">Zinc metalloprotease HtpX</fullName>
    </submittedName>
</protein>
<reference evidence="14 15" key="1">
    <citation type="submission" date="2022-03" db="EMBL/GenBank/DDBJ databases">
        <title>Complete genome analysis of Roseomonas KG 17.1 : a prolific producer of plant growth promoters.</title>
        <authorList>
            <person name="Saadouli I."/>
            <person name="Najjari A."/>
            <person name="Mosbah A."/>
            <person name="Ouzari H.I."/>
        </authorList>
    </citation>
    <scope>NUCLEOTIDE SEQUENCE [LARGE SCALE GENOMIC DNA]</scope>
    <source>
        <strain evidence="14 15">KG17-1</strain>
    </source>
</reference>
<dbReference type="GO" id="GO:0008237">
    <property type="term" value="F:metallopeptidase activity"/>
    <property type="evidence" value="ECO:0007669"/>
    <property type="project" value="UniProtKB-KW"/>
</dbReference>
<evidence type="ECO:0000256" key="1">
    <source>
        <dbReference type="ARBA" id="ARBA00004651"/>
    </source>
</evidence>
<evidence type="ECO:0000256" key="8">
    <source>
        <dbReference type="ARBA" id="ARBA00022989"/>
    </source>
</evidence>
<keyword evidence="15" id="KW-1185">Reference proteome</keyword>
<evidence type="ECO:0000313" key="14">
    <source>
        <dbReference type="EMBL" id="MCI0752837.1"/>
    </source>
</evidence>
<accession>A0ABS9W0V6</accession>
<dbReference type="Gene3D" id="3.30.2010.10">
    <property type="entry name" value="Metalloproteases ('zincins'), catalytic domain"/>
    <property type="match status" value="1"/>
</dbReference>
<keyword evidence="8 12" id="KW-1133">Transmembrane helix</keyword>
<dbReference type="Pfam" id="PF01435">
    <property type="entry name" value="Peptidase_M48"/>
    <property type="match status" value="1"/>
</dbReference>
<evidence type="ECO:0000256" key="2">
    <source>
        <dbReference type="ARBA" id="ARBA00022475"/>
    </source>
</evidence>
<feature type="transmembrane region" description="Helical" evidence="12">
    <location>
        <begin position="199"/>
        <end position="217"/>
    </location>
</feature>
<comment type="similarity">
    <text evidence="11">Belongs to the peptidase M48 family.</text>
</comment>
<evidence type="ECO:0000256" key="9">
    <source>
        <dbReference type="ARBA" id="ARBA00023049"/>
    </source>
</evidence>
<evidence type="ECO:0000256" key="7">
    <source>
        <dbReference type="ARBA" id="ARBA00022833"/>
    </source>
</evidence>
<keyword evidence="3 11" id="KW-0645">Protease</keyword>
<evidence type="ECO:0000259" key="13">
    <source>
        <dbReference type="Pfam" id="PF01435"/>
    </source>
</evidence>
<dbReference type="RefSeq" id="WP_241792531.1">
    <property type="nucleotide sequence ID" value="NZ_JALBUU010000004.1"/>
</dbReference>
<name>A0ABS9W0V6_9PROT</name>
<proteinExistence type="inferred from homology"/>
<evidence type="ECO:0000313" key="15">
    <source>
        <dbReference type="Proteomes" id="UP001201985"/>
    </source>
</evidence>
<keyword evidence="7 11" id="KW-0862">Zinc</keyword>
<evidence type="ECO:0000256" key="6">
    <source>
        <dbReference type="ARBA" id="ARBA00022801"/>
    </source>
</evidence>
<comment type="caution">
    <text evidence="14">The sequence shown here is derived from an EMBL/GenBank/DDBJ whole genome shotgun (WGS) entry which is preliminary data.</text>
</comment>
<keyword evidence="9 11" id="KW-0482">Metalloprotease</keyword>
<feature type="domain" description="Peptidase M48" evidence="13">
    <location>
        <begin position="86"/>
        <end position="285"/>
    </location>
</feature>
<evidence type="ECO:0000256" key="4">
    <source>
        <dbReference type="ARBA" id="ARBA00022692"/>
    </source>
</evidence>
<keyword evidence="2" id="KW-1003">Cell membrane</keyword>
<dbReference type="InterPro" id="IPR050083">
    <property type="entry name" value="HtpX_protease"/>
</dbReference>